<feature type="region of interest" description="Disordered" evidence="5">
    <location>
        <begin position="2866"/>
        <end position="2896"/>
    </location>
</feature>
<feature type="region of interest" description="Disordered" evidence="5">
    <location>
        <begin position="60"/>
        <end position="84"/>
    </location>
</feature>
<feature type="region of interest" description="Disordered" evidence="5">
    <location>
        <begin position="818"/>
        <end position="859"/>
    </location>
</feature>
<feature type="region of interest" description="Disordered" evidence="5">
    <location>
        <begin position="2574"/>
        <end position="2609"/>
    </location>
</feature>
<evidence type="ECO:0000256" key="4">
    <source>
        <dbReference type="PROSITE-ProRule" id="PRU00125"/>
    </source>
</evidence>
<dbReference type="GO" id="GO:0051015">
    <property type="term" value="F:actin filament binding"/>
    <property type="evidence" value="ECO:0007669"/>
    <property type="project" value="TreeGrafter"/>
</dbReference>
<feature type="compositionally biased region" description="Low complexity" evidence="5">
    <location>
        <begin position="184"/>
        <end position="194"/>
    </location>
</feature>
<feature type="region of interest" description="Disordered" evidence="5">
    <location>
        <begin position="1"/>
        <end position="40"/>
    </location>
</feature>
<feature type="compositionally biased region" description="Basic and acidic residues" evidence="5">
    <location>
        <begin position="345"/>
        <end position="355"/>
    </location>
</feature>
<dbReference type="FunFam" id="2.10.110.10:FF:000075">
    <property type="entry name" value="Actin-binding lim protein 1"/>
    <property type="match status" value="1"/>
</dbReference>
<feature type="region of interest" description="Disordered" evidence="5">
    <location>
        <begin position="2392"/>
        <end position="2422"/>
    </location>
</feature>
<evidence type="ECO:0000259" key="6">
    <source>
        <dbReference type="PROSITE" id="PS50023"/>
    </source>
</evidence>
<feature type="region of interest" description="Disordered" evidence="5">
    <location>
        <begin position="233"/>
        <end position="422"/>
    </location>
</feature>
<evidence type="ECO:0000313" key="8">
    <source>
        <dbReference type="Proteomes" id="UP001381693"/>
    </source>
</evidence>
<keyword evidence="8" id="KW-1185">Reference proteome</keyword>
<proteinExistence type="predicted"/>
<feature type="region of interest" description="Disordered" evidence="5">
    <location>
        <begin position="97"/>
        <end position="219"/>
    </location>
</feature>
<feature type="compositionally biased region" description="Basic and acidic residues" evidence="5">
    <location>
        <begin position="368"/>
        <end position="409"/>
    </location>
</feature>
<feature type="compositionally biased region" description="Low complexity" evidence="5">
    <location>
        <begin position="290"/>
        <end position="304"/>
    </location>
</feature>
<evidence type="ECO:0000256" key="1">
    <source>
        <dbReference type="ARBA" id="ARBA00022723"/>
    </source>
</evidence>
<evidence type="ECO:0000256" key="2">
    <source>
        <dbReference type="ARBA" id="ARBA00022833"/>
    </source>
</evidence>
<feature type="compositionally biased region" description="Basic and acidic residues" evidence="5">
    <location>
        <begin position="2133"/>
        <end position="2156"/>
    </location>
</feature>
<dbReference type="InterPro" id="IPR001781">
    <property type="entry name" value="Znf_LIM"/>
</dbReference>
<feature type="compositionally biased region" description="Low complexity" evidence="5">
    <location>
        <begin position="410"/>
        <end position="420"/>
    </location>
</feature>
<feature type="region of interest" description="Disordered" evidence="5">
    <location>
        <begin position="3039"/>
        <end position="3092"/>
    </location>
</feature>
<feature type="region of interest" description="Disordered" evidence="5">
    <location>
        <begin position="1214"/>
        <end position="1247"/>
    </location>
</feature>
<reference evidence="7 8" key="1">
    <citation type="submission" date="2023-11" db="EMBL/GenBank/DDBJ databases">
        <title>Halocaridina rubra genome assembly.</title>
        <authorList>
            <person name="Smith C."/>
        </authorList>
    </citation>
    <scope>NUCLEOTIDE SEQUENCE [LARGE SCALE GENOMIC DNA]</scope>
    <source>
        <strain evidence="7">EP-1</strain>
        <tissue evidence="7">Whole</tissue>
    </source>
</reference>
<feature type="region of interest" description="Disordered" evidence="5">
    <location>
        <begin position="2445"/>
        <end position="2468"/>
    </location>
</feature>
<feature type="compositionally biased region" description="Low complexity" evidence="5">
    <location>
        <begin position="753"/>
        <end position="762"/>
    </location>
</feature>
<evidence type="ECO:0000313" key="7">
    <source>
        <dbReference type="EMBL" id="KAK7017131.1"/>
    </source>
</evidence>
<dbReference type="GO" id="GO:0030032">
    <property type="term" value="P:lamellipodium assembly"/>
    <property type="evidence" value="ECO:0007669"/>
    <property type="project" value="TreeGrafter"/>
</dbReference>
<dbReference type="PANTHER" id="PTHR24213:SF9">
    <property type="entry name" value="UNCOORDINATED 115A, ISOFORM B-RELATED"/>
    <property type="match status" value="1"/>
</dbReference>
<feature type="compositionally biased region" description="Low complexity" evidence="5">
    <location>
        <begin position="245"/>
        <end position="275"/>
    </location>
</feature>
<evidence type="ECO:0000256" key="5">
    <source>
        <dbReference type="SAM" id="MobiDB-lite"/>
    </source>
</evidence>
<dbReference type="PROSITE" id="PS00478">
    <property type="entry name" value="LIM_DOMAIN_1"/>
    <property type="match status" value="1"/>
</dbReference>
<feature type="region of interest" description="Disordered" evidence="5">
    <location>
        <begin position="2115"/>
        <end position="2162"/>
    </location>
</feature>
<dbReference type="Pfam" id="PF00412">
    <property type="entry name" value="LIM"/>
    <property type="match status" value="2"/>
</dbReference>
<gene>
    <name evidence="7" type="ORF">SK128_012258</name>
</gene>
<dbReference type="CDD" id="cd09330">
    <property type="entry name" value="LIM4_abLIM"/>
    <property type="match status" value="1"/>
</dbReference>
<dbReference type="CDD" id="cd09329">
    <property type="entry name" value="LIM3_abLIM"/>
    <property type="match status" value="1"/>
</dbReference>
<feature type="compositionally biased region" description="Basic and acidic residues" evidence="5">
    <location>
        <begin position="2868"/>
        <end position="2877"/>
    </location>
</feature>
<dbReference type="GO" id="GO:0015629">
    <property type="term" value="C:actin cytoskeleton"/>
    <property type="evidence" value="ECO:0007669"/>
    <property type="project" value="TreeGrafter"/>
</dbReference>
<keyword evidence="2 4" id="KW-0862">Zinc</keyword>
<feature type="region of interest" description="Disordered" evidence="5">
    <location>
        <begin position="936"/>
        <end position="1006"/>
    </location>
</feature>
<feature type="compositionally biased region" description="Basic and acidic residues" evidence="5">
    <location>
        <begin position="17"/>
        <end position="26"/>
    </location>
</feature>
<sequence>MLSCSEKTARTPDGQENSEREKDNRKNSKKNNNSNYRKKYSRVKVSEELLFQLRNCGSEEEILGGGAGGSDSWTPEGGDKDIGDNLNIKASLKFGLSCQGNERTAVQEELQGREGGRRDSGLPEGGDKDNIGFLDTKDEKRHLKTASSDGTEGKEAVGHLPPEVGRWNDIPNVEGNGRAQGRISPNSSSVSNPENEFKSIDRTYSHPDPWSMESSFDIEKRSCLSSESLEWDFDDTVTNKDVGESPSSSTSSSSSPTSSSSSISSPSCLPSSSNSDIVISGDSAYDDDISTPSSSSSSSSFSDSGVTQGTSQSLSGREYEIMNLKHSVDMNTEQKYDTTLNSENENDKLKLRLENENPFGSDNEQEYECEHDHADKHEKELPGERDSEFESEKKDIVHVEDSHENDLSRSQHSSLSSDDLNMTQSDNMNELIDECFLWLDHNDNGDYDTVHDDDNVNNENTFNSLEHIAENGDYSESDGNRDNYTINTDSDNDHDKPIYLKADSETTEEYNTISNIHDEDSDKKHGSKRLTIKNSEELGDDIFVDYENNTKLDAINDSNDNYMGKYIPNDCQSTLNDSLELYALEGSDKYNKHLENKRGNIGNLDNYVKEDGASENNKDLESKSGNRRNMDSYEKEGSDEKNKDLENKCGITQEESRDENKELDNKCGNKEYIDNFQIEEDAIMLGTEARNADKVAKSPVSDTINLNPFIDFAEAAEIIRENNLTKTTDICYTTDHKLETNTTEEFKNRKSSENNLSESSKNGHSTDLIQIYNKKAKYQNINAGEFDTDNTESILNLTNDNNTSELSNENISDFSLESVVSENSNEDHSSDDSLGDEYRSLVGDNETSETVSESEASEAETCILKYSVDSIHDSLDSIESYDNSLENSHSETGVQKDCLLSSLIELKPSDFLSNVFTAIALRDSDVSGHETSWYLKESRGSLSQEGDDSSDSDSHDDDDDDGSISACGEECVDSSSKDSEGSVSASDDSFEMSFPGHETIGTADQSNAGVYGCSNAGNEECITTNNNENKNEIRSNERPSFVFINASDTSEYGSNLESSVKIIDIKRKKHNILPTVHASPKMKIIEEVEREEKLSGFEDSNNKTEADIQNRCHSCSSKNSDKSSRDHHSGSCLGCLVEKDKNDKKQINQKDTRHGKNDPFQHQRKRDKKDEILIKEHLEDVNNENNIEAEQQDYFNENESWLDSENRRWYKVGNRPTNDEKTGLNKPCHGSNWGNSAKGTAGHEGTEWPNDLEDLRWRKIRARLTGSSRRRMRRVNCGAVSHLTGNEDLSNYEEPPAGNGLGRQESWFQENKNTYNNSYDLAPTHKSDLSVNKVLLHDMSDDGEDTFPCENVQSAVGNMCSFSAFEFHNSRLAAEYYSHWKCPELGNVCCENEDVCCQHRQTQNGNNTRQLCCTNRQTTCKHSNIERNDGLNHHPGNCVDDYGYNSDFEGEVDSDDNSEEEESDCDHDDDCENDIHLADKTLDSLSLISVCRGKQEGRENKESKNTEEKIPKRKRDETIVMVCPVNDVLREETGTKSDSRHDQYEHNYDYWSPPLLPSYYRPVPITPLSPHNHHYPHPPTSHNPLYANPPVNSHPTHHDTHVNSSESVFTPIFPYYEVYNHALCYGLPEDIHYSNGVCDAVHSLCNGTRINSFKDPNSTHSQPSSPVKCSAAVNSSNCHAYLKNVDEISHRHHTEFDFGSQSGTDRDITIFNHAYIPPASQTSKYLFQEQNEASSNPSTKQSAFLTHYDNRLNKSSLNSHIKESEYFNSRHQDYQDLYVNIDKFRNVHDVGWQDPSVETNCGNNVGKSNICKSVYSHHSSSSEGDRGPYGASSSQITSGDAGRPLDDSIWNVYPYPRSLSTLKYSEGDNQAKNVDISNGNEMALQNSFSFCEKPLRLVSKRDFSKKFDARPVVSTNSVIDEEDLSRSLHRPQHRDGECNNEFNGKNSGYYEIVGDRLLENKSNAWMTPTDNQRWSLVRDRYSGQNCRDSQSIAWQNSAGSLITNGASNEGKIYEEGEERFLGKVMDISSSYHFAVGSPAKMDSSCALWSESSNSREVAENMADTHDTHKRSFEEQKQSVSDNCSCLNETEQNFASMNDRISKEMFWKVVKYDNVPSRSSGRHGRCPGHAPKARSNDLGEEKENTGEIRESKEKQDVGKISSTSQKWLKSIPASCLSHTLCAQYPLYKKIQNALCRTDNIIASAVNQMKSQTPVVDQPKSNNYIDTETRTHLSKEPIICSQPKSILKDKTIFSEDRRYQYLDTVSSRNIDLSRGQETSAIDYDCTGNTDLPEDFWYIRSLQREPPDGTASPDEPLEKKSKAYQESFDPNCENDNCVASLSASESSELDQEECHTAVQTKYHSQEVWDPGKDPLSIAEFAGEVSSGYLNSRELPPHYDTPIESDFEESSLAASQEVEQHTSELSAAEQELQYQRDRADCGLPLVKELHPGQNAKSYKKPQEEEREEEEHVTGDYILDSNLPISPSEWGETNLPNHTEDTELPLRNPEIIEPRPSPLPEAFKPTKTIIPEPTTHQSSIFLAVDPLTTPNQRSLIDLMKLGHYEGYVTMPMMFKPAQLPSESVNEDQSASQEISSPEIVDNYDNNSSNSSDVMHSTQVRVSLRKYCKKKRDGSRKLVIKFTLCLECAGCKEELVEGQALIALDQQWHIWCFKCAACNTVLHGEYMGKDGLPYCEKDYQAQFGVKCAYCNRFISGKVLQAGDNHHFHPTCARCTKCGDPFGDGEEMYLQGTAIWHPRCGPGPTENGTVLNGSISNGHHVNGDQKVERERDFDGMSSTASETQFSRSRTPSLNGSFRSYSPYNSLNRKFSGPYRTCSPGLILREYKSSQSPVDITRIYTYSYLTAEPSQGYLKRPLDPYDRPPPKSPHFHRPPPDCRKLSLPKTNSRLGMRVLVDQMHSETPRPKSPHMNNEEPIALSHYPGGRKPPTGGISRIERDDFPAPPYPYTDPDVSERRRRWSGSTKAVSIDETDEATELEDDDTLVVEDPKLKKEEAELSKIATGIGKVFLQQVKEREKIRAWKATHLDPRNASRSPAADREPGNKLRFGTSLNAYHSRPWGPEDDEFDRGSSYRCSTGRSSATIPSYNVVSALRGDPKPGYGLKSSTLPAAGRNGGPAGLIGDYSFTGLGEKTQSTEFSSARSDERRALCVNNI</sequence>
<feature type="compositionally biased region" description="Basic and acidic residues" evidence="5">
    <location>
        <begin position="3039"/>
        <end position="3056"/>
    </location>
</feature>
<dbReference type="SMART" id="SM00132">
    <property type="entry name" value="LIM"/>
    <property type="match status" value="2"/>
</dbReference>
<keyword evidence="3 4" id="KW-0440">LIM domain</keyword>
<dbReference type="InterPro" id="IPR051618">
    <property type="entry name" value="Actin-binding_LIM"/>
</dbReference>
<feature type="compositionally biased region" description="Basic and acidic residues" evidence="5">
    <location>
        <begin position="195"/>
        <end position="205"/>
    </location>
</feature>
<feature type="compositionally biased region" description="Basic and acidic residues" evidence="5">
    <location>
        <begin position="743"/>
        <end position="752"/>
    </location>
</feature>
<dbReference type="Proteomes" id="UP001381693">
    <property type="component" value="Unassembled WGS sequence"/>
</dbReference>
<dbReference type="SUPFAM" id="SSF57716">
    <property type="entry name" value="Glucocorticoid receptor-like (DNA-binding domain)"/>
    <property type="match status" value="3"/>
</dbReference>
<feature type="compositionally biased region" description="Basic and acidic residues" evidence="5">
    <location>
        <begin position="1143"/>
        <end position="1161"/>
    </location>
</feature>
<feature type="domain" description="LIM zinc-binding" evidence="6">
    <location>
        <begin position="2640"/>
        <end position="2699"/>
    </location>
</feature>
<name>A0AAN8WIK4_HALRR</name>
<dbReference type="PROSITE" id="PS50023">
    <property type="entry name" value="LIM_DOMAIN_2"/>
    <property type="match status" value="1"/>
</dbReference>
<feature type="region of interest" description="Disordered" evidence="5">
    <location>
        <begin position="1494"/>
        <end position="1515"/>
    </location>
</feature>
<comment type="caution">
    <text evidence="7">The sequence shown here is derived from an EMBL/GenBank/DDBJ whole genome shotgun (WGS) entry which is preliminary data.</text>
</comment>
<dbReference type="FunFam" id="2.10.110.10:FF:000055">
    <property type="entry name" value="Actin binding LIM protein 1"/>
    <property type="match status" value="1"/>
</dbReference>
<feature type="region of interest" description="Disordered" evidence="5">
    <location>
        <begin position="2912"/>
        <end position="2971"/>
    </location>
</feature>
<feature type="region of interest" description="Disordered" evidence="5">
    <location>
        <begin position="1143"/>
        <end position="1170"/>
    </location>
</feature>
<feature type="compositionally biased region" description="Basic and acidic residues" evidence="5">
    <location>
        <begin position="326"/>
        <end position="336"/>
    </location>
</feature>
<feature type="compositionally biased region" description="Polar residues" evidence="5">
    <location>
        <begin position="2575"/>
        <end position="2590"/>
    </location>
</feature>
<feature type="compositionally biased region" description="Basic and acidic residues" evidence="5">
    <location>
        <begin position="825"/>
        <end position="839"/>
    </location>
</feature>
<evidence type="ECO:0000256" key="3">
    <source>
        <dbReference type="ARBA" id="ARBA00023038"/>
    </source>
</evidence>
<keyword evidence="1 4" id="KW-0479">Metal-binding</keyword>
<feature type="region of interest" description="Disordered" evidence="5">
    <location>
        <begin position="593"/>
        <end position="665"/>
    </location>
</feature>
<feature type="compositionally biased region" description="Low complexity" evidence="5">
    <location>
        <begin position="2597"/>
        <end position="2607"/>
    </location>
</feature>
<dbReference type="GO" id="GO:0046872">
    <property type="term" value="F:metal ion binding"/>
    <property type="evidence" value="ECO:0007669"/>
    <property type="project" value="UniProtKB-KW"/>
</dbReference>
<feature type="region of interest" description="Disordered" evidence="5">
    <location>
        <begin position="743"/>
        <end position="764"/>
    </location>
</feature>
<feature type="compositionally biased region" description="Basic and acidic residues" evidence="5">
    <location>
        <begin position="110"/>
        <end position="141"/>
    </location>
</feature>
<dbReference type="Gene3D" id="2.10.110.10">
    <property type="entry name" value="Cysteine Rich Protein"/>
    <property type="match status" value="2"/>
</dbReference>
<dbReference type="EMBL" id="JAXCGZ010023092">
    <property type="protein sequence ID" value="KAK7017131.1"/>
    <property type="molecule type" value="Genomic_DNA"/>
</dbReference>
<feature type="compositionally biased region" description="Acidic residues" evidence="5">
    <location>
        <begin position="945"/>
        <end position="962"/>
    </location>
</feature>
<feature type="compositionally biased region" description="Basic and acidic residues" evidence="5">
    <location>
        <begin position="607"/>
        <end position="647"/>
    </location>
</feature>
<feature type="region of interest" description="Disordered" evidence="5">
    <location>
        <begin position="1449"/>
        <end position="1469"/>
    </location>
</feature>
<feature type="compositionally biased region" description="Polar residues" evidence="5">
    <location>
        <begin position="305"/>
        <end position="315"/>
    </location>
</feature>
<feature type="compositionally biased region" description="Basic and acidic residues" evidence="5">
    <location>
        <begin position="654"/>
        <end position="665"/>
    </location>
</feature>
<protein>
    <recommendedName>
        <fullName evidence="6">LIM zinc-binding domain-containing protein</fullName>
    </recommendedName>
</protein>
<dbReference type="PANTHER" id="PTHR24213">
    <property type="entry name" value="ACTIN-BINDING LIM PROTEIN"/>
    <property type="match status" value="1"/>
</dbReference>
<organism evidence="7 8">
    <name type="scientific">Halocaridina rubra</name>
    <name type="common">Hawaiian red shrimp</name>
    <dbReference type="NCBI Taxonomy" id="373956"/>
    <lineage>
        <taxon>Eukaryota</taxon>
        <taxon>Metazoa</taxon>
        <taxon>Ecdysozoa</taxon>
        <taxon>Arthropoda</taxon>
        <taxon>Crustacea</taxon>
        <taxon>Multicrustacea</taxon>
        <taxon>Malacostraca</taxon>
        <taxon>Eumalacostraca</taxon>
        <taxon>Eucarida</taxon>
        <taxon>Decapoda</taxon>
        <taxon>Pleocyemata</taxon>
        <taxon>Caridea</taxon>
        <taxon>Atyoidea</taxon>
        <taxon>Atyidae</taxon>
        <taxon>Halocaridina</taxon>
    </lineage>
</organism>
<feature type="region of interest" description="Disordered" evidence="5">
    <location>
        <begin position="1816"/>
        <end position="1842"/>
    </location>
</feature>
<accession>A0AAN8WIK4</accession>